<proteinExistence type="predicted"/>
<gene>
    <name evidence="2" type="ORF">SAMN06295964_1337</name>
</gene>
<dbReference type="EMBL" id="LT796768">
    <property type="protein sequence ID" value="SKB06495.1"/>
    <property type="molecule type" value="Genomic_DNA"/>
</dbReference>
<reference evidence="3" key="1">
    <citation type="submission" date="2017-02" db="EMBL/GenBank/DDBJ databases">
        <authorList>
            <person name="Varghese N."/>
            <person name="Submissions S."/>
        </authorList>
    </citation>
    <scope>NUCLEOTIDE SEQUENCE [LARGE SCALE GENOMIC DNA]</scope>
    <source>
        <strain evidence="3">9H-4</strain>
    </source>
</reference>
<dbReference type="STRING" id="1736691.SAMN06295964_1337"/>
<dbReference type="Proteomes" id="UP000191040">
    <property type="component" value="Chromosome I"/>
</dbReference>
<sequence>MTDVLPPSDLVSRQQAARFTRLMRVLERQHRRPEAMAGFFAAIGAHGVVAALATIAFGPLREDLTDWDRLPDLLRDGLHAAASWPEFDAEGFGADLAELLREDDEDRRGTVSAVTSFLLASGRYDERLLAGWTRAFDELTLPSEQPLTWASFLTGTDGPRPWDGLVALAREVAAGSADAPS</sequence>
<keyword evidence="1" id="KW-1133">Transmembrane helix</keyword>
<protein>
    <submittedName>
        <fullName evidence="2">Uncharacterized protein</fullName>
    </submittedName>
</protein>
<feature type="transmembrane region" description="Helical" evidence="1">
    <location>
        <begin position="35"/>
        <end position="60"/>
    </location>
</feature>
<accession>A0A1T4YZ03</accession>
<organism evidence="2 3">
    <name type="scientific">Aeromicrobium choanae</name>
    <dbReference type="NCBI Taxonomy" id="1736691"/>
    <lineage>
        <taxon>Bacteria</taxon>
        <taxon>Bacillati</taxon>
        <taxon>Actinomycetota</taxon>
        <taxon>Actinomycetes</taxon>
        <taxon>Propionibacteriales</taxon>
        <taxon>Nocardioidaceae</taxon>
        <taxon>Aeromicrobium</taxon>
    </lineage>
</organism>
<dbReference type="AlphaFoldDB" id="A0A1T4YZ03"/>
<name>A0A1T4YZ03_9ACTN</name>
<dbReference type="RefSeq" id="WP_078699430.1">
    <property type="nucleotide sequence ID" value="NZ_LT796768.1"/>
</dbReference>
<keyword evidence="1" id="KW-0472">Membrane</keyword>
<evidence type="ECO:0000256" key="1">
    <source>
        <dbReference type="SAM" id="Phobius"/>
    </source>
</evidence>
<dbReference type="OrthoDB" id="3752094at2"/>
<keyword evidence="3" id="KW-1185">Reference proteome</keyword>
<keyword evidence="1" id="KW-0812">Transmembrane</keyword>
<evidence type="ECO:0000313" key="2">
    <source>
        <dbReference type="EMBL" id="SKB06495.1"/>
    </source>
</evidence>
<evidence type="ECO:0000313" key="3">
    <source>
        <dbReference type="Proteomes" id="UP000191040"/>
    </source>
</evidence>